<dbReference type="InterPro" id="IPR037443">
    <property type="entry name" value="LURAP1"/>
</dbReference>
<evidence type="ECO:0000313" key="1">
    <source>
        <dbReference type="EMBL" id="DBA28119.1"/>
    </source>
</evidence>
<name>A0AAV3ANL8_PYXAD</name>
<reference evidence="1" key="1">
    <citation type="thesis" date="2020" institute="ProQuest LLC" country="789 East Eisenhower Parkway, Ann Arbor, MI, USA">
        <title>Comparative Genomics and Chromosome Evolution.</title>
        <authorList>
            <person name="Mudd A.B."/>
        </authorList>
    </citation>
    <scope>NUCLEOTIDE SEQUENCE</scope>
    <source>
        <strain evidence="1">1538</strain>
        <tissue evidence="1">Blood</tissue>
    </source>
</reference>
<gene>
    <name evidence="1" type="ORF">GDO54_008525</name>
</gene>
<sequence>MAEQPTPDLRDIEIKLGRKVPESLAKSLREEHCDQDGCTEGSDPHTVTFPQCSTLERLGSKIQLLKQDMIFLRATDVKLMRQLLIINESIESIKWMMEEKDIITSQGSSLSGSLCSLLESRDTSLHGSYTSLHGYSDGMDEISVGSYLDTLADIVPGHCTPDFDQYSDTQESHEDYQPLRNDSSEQLDEYYCIR</sequence>
<accession>A0AAV3ANL8</accession>
<evidence type="ECO:0000313" key="2">
    <source>
        <dbReference type="Proteomes" id="UP001181693"/>
    </source>
</evidence>
<dbReference type="PANTHER" id="PTHR33767">
    <property type="entry name" value="LEUCINE RICH ADAPTOR PROTEIN 1-LIKE"/>
    <property type="match status" value="1"/>
</dbReference>
<keyword evidence="2" id="KW-1185">Reference proteome</keyword>
<comment type="caution">
    <text evidence="1">The sequence shown here is derived from an EMBL/GenBank/DDBJ whole genome shotgun (WGS) entry which is preliminary data.</text>
</comment>
<dbReference type="AlphaFoldDB" id="A0AAV3ANL8"/>
<proteinExistence type="predicted"/>
<dbReference type="PANTHER" id="PTHR33767:SF1">
    <property type="entry name" value="LEUCINE RICH ADAPTOR PROTEIN 1-LIKE"/>
    <property type="match status" value="1"/>
</dbReference>
<dbReference type="InterPro" id="IPR039499">
    <property type="entry name" value="LURA1/LRA25"/>
</dbReference>
<dbReference type="Pfam" id="PF14854">
    <property type="entry name" value="LURAP"/>
    <property type="match status" value="1"/>
</dbReference>
<dbReference type="EMBL" id="DYDO01000003">
    <property type="protein sequence ID" value="DBA28119.1"/>
    <property type="molecule type" value="Genomic_DNA"/>
</dbReference>
<dbReference type="Proteomes" id="UP001181693">
    <property type="component" value="Unassembled WGS sequence"/>
</dbReference>
<dbReference type="GO" id="GO:0043123">
    <property type="term" value="P:positive regulation of canonical NF-kappaB signal transduction"/>
    <property type="evidence" value="ECO:0007669"/>
    <property type="project" value="InterPro"/>
</dbReference>
<organism evidence="1 2">
    <name type="scientific">Pyxicephalus adspersus</name>
    <name type="common">African bullfrog</name>
    <dbReference type="NCBI Taxonomy" id="30357"/>
    <lineage>
        <taxon>Eukaryota</taxon>
        <taxon>Metazoa</taxon>
        <taxon>Chordata</taxon>
        <taxon>Craniata</taxon>
        <taxon>Vertebrata</taxon>
        <taxon>Euteleostomi</taxon>
        <taxon>Amphibia</taxon>
        <taxon>Batrachia</taxon>
        <taxon>Anura</taxon>
        <taxon>Neobatrachia</taxon>
        <taxon>Ranoidea</taxon>
        <taxon>Pyxicephalidae</taxon>
        <taxon>Pyxicephalinae</taxon>
        <taxon>Pyxicephalus</taxon>
    </lineage>
</organism>
<evidence type="ECO:0008006" key="3">
    <source>
        <dbReference type="Google" id="ProtNLM"/>
    </source>
</evidence>
<protein>
    <recommendedName>
        <fullName evidence="3">Leucine rich adaptor protein 1-like</fullName>
    </recommendedName>
</protein>